<evidence type="ECO:0000256" key="4">
    <source>
        <dbReference type="SAM" id="Phobius"/>
    </source>
</evidence>
<keyword evidence="4" id="KW-1133">Transmembrane helix</keyword>
<evidence type="ECO:0000313" key="7">
    <source>
        <dbReference type="Proteomes" id="UP000242999"/>
    </source>
</evidence>
<dbReference type="Pfam" id="PF00990">
    <property type="entry name" value="GGDEF"/>
    <property type="match status" value="1"/>
</dbReference>
<dbReference type="InterPro" id="IPR000160">
    <property type="entry name" value="GGDEF_dom"/>
</dbReference>
<dbReference type="InterPro" id="IPR029787">
    <property type="entry name" value="Nucleotide_cyclase"/>
</dbReference>
<feature type="transmembrane region" description="Helical" evidence="4">
    <location>
        <begin position="198"/>
        <end position="216"/>
    </location>
</feature>
<dbReference type="PROSITE" id="PS50887">
    <property type="entry name" value="GGDEF"/>
    <property type="match status" value="1"/>
</dbReference>
<protein>
    <recommendedName>
        <fullName evidence="2">diguanylate cyclase</fullName>
        <ecNumber evidence="2">2.7.7.65</ecNumber>
    </recommendedName>
</protein>
<keyword evidence="4" id="KW-0812">Transmembrane</keyword>
<feature type="domain" description="GGDEF" evidence="5">
    <location>
        <begin position="263"/>
        <end position="394"/>
    </location>
</feature>
<dbReference type="NCBIfam" id="TIGR00254">
    <property type="entry name" value="GGDEF"/>
    <property type="match status" value="1"/>
</dbReference>
<dbReference type="STRING" id="64971.SAMN05421831_10874"/>
<dbReference type="GO" id="GO:0052621">
    <property type="term" value="F:diguanylate cyclase activity"/>
    <property type="evidence" value="ECO:0007669"/>
    <property type="project" value="UniProtKB-EC"/>
</dbReference>
<gene>
    <name evidence="6" type="ORF">SAMN05421831_10874</name>
</gene>
<feature type="transmembrane region" description="Helical" evidence="4">
    <location>
        <begin position="121"/>
        <end position="142"/>
    </location>
</feature>
<proteinExistence type="predicted"/>
<dbReference type="CDD" id="cd01949">
    <property type="entry name" value="GGDEF"/>
    <property type="match status" value="1"/>
</dbReference>
<evidence type="ECO:0000256" key="2">
    <source>
        <dbReference type="ARBA" id="ARBA00012528"/>
    </source>
</evidence>
<dbReference type="FunFam" id="3.30.70.270:FF:000001">
    <property type="entry name" value="Diguanylate cyclase domain protein"/>
    <property type="match status" value="1"/>
</dbReference>
<accession>A0A1H6T0N1</accession>
<dbReference type="PANTHER" id="PTHR45138">
    <property type="entry name" value="REGULATORY COMPONENTS OF SENSORY TRANSDUCTION SYSTEM"/>
    <property type="match status" value="1"/>
</dbReference>
<feature type="transmembrane region" description="Helical" evidence="4">
    <location>
        <begin position="173"/>
        <end position="192"/>
    </location>
</feature>
<dbReference type="Proteomes" id="UP000242999">
    <property type="component" value="Unassembled WGS sequence"/>
</dbReference>
<comment type="cofactor">
    <cofactor evidence="1">
        <name>Mg(2+)</name>
        <dbReference type="ChEBI" id="CHEBI:18420"/>
    </cofactor>
</comment>
<feature type="transmembrane region" description="Helical" evidence="4">
    <location>
        <begin position="148"/>
        <end position="166"/>
    </location>
</feature>
<dbReference type="EC" id="2.7.7.65" evidence="2"/>
<dbReference type="InterPro" id="IPR043128">
    <property type="entry name" value="Rev_trsase/Diguanyl_cyclase"/>
</dbReference>
<dbReference type="RefSeq" id="WP_093310205.1">
    <property type="nucleotide sequence ID" value="NZ_FNYH01000008.1"/>
</dbReference>
<dbReference type="PANTHER" id="PTHR45138:SF9">
    <property type="entry name" value="DIGUANYLATE CYCLASE DGCM-RELATED"/>
    <property type="match status" value="1"/>
</dbReference>
<evidence type="ECO:0000313" key="6">
    <source>
        <dbReference type="EMBL" id="SEI71674.1"/>
    </source>
</evidence>
<name>A0A1H6T0N1_9GAMM</name>
<evidence type="ECO:0000256" key="1">
    <source>
        <dbReference type="ARBA" id="ARBA00001946"/>
    </source>
</evidence>
<reference evidence="7" key="1">
    <citation type="submission" date="2016-10" db="EMBL/GenBank/DDBJ databases">
        <authorList>
            <person name="Varghese N."/>
            <person name="Submissions S."/>
        </authorList>
    </citation>
    <scope>NUCLEOTIDE SEQUENCE [LARGE SCALE GENOMIC DNA]</scope>
    <source>
        <strain evidence="7">DSM 7165</strain>
    </source>
</reference>
<dbReference type="SUPFAM" id="SSF55073">
    <property type="entry name" value="Nucleotide cyclase"/>
    <property type="match status" value="1"/>
</dbReference>
<dbReference type="SMART" id="SM00267">
    <property type="entry name" value="GGDEF"/>
    <property type="match status" value="1"/>
</dbReference>
<comment type="catalytic activity">
    <reaction evidence="3">
        <text>2 GTP = 3',3'-c-di-GMP + 2 diphosphate</text>
        <dbReference type="Rhea" id="RHEA:24898"/>
        <dbReference type="ChEBI" id="CHEBI:33019"/>
        <dbReference type="ChEBI" id="CHEBI:37565"/>
        <dbReference type="ChEBI" id="CHEBI:58805"/>
        <dbReference type="EC" id="2.7.7.65"/>
    </reaction>
</comment>
<dbReference type="AlphaFoldDB" id="A0A1H6T0N1"/>
<dbReference type="OrthoDB" id="5296913at2"/>
<feature type="transmembrane region" description="Helical" evidence="4">
    <location>
        <begin position="89"/>
        <end position="109"/>
    </location>
</feature>
<dbReference type="EMBL" id="FNYH01000008">
    <property type="protein sequence ID" value="SEI71674.1"/>
    <property type="molecule type" value="Genomic_DNA"/>
</dbReference>
<feature type="transmembrane region" description="Helical" evidence="4">
    <location>
        <begin position="62"/>
        <end position="83"/>
    </location>
</feature>
<dbReference type="Gene3D" id="3.30.70.270">
    <property type="match status" value="1"/>
</dbReference>
<evidence type="ECO:0000256" key="3">
    <source>
        <dbReference type="ARBA" id="ARBA00034247"/>
    </source>
</evidence>
<keyword evidence="7" id="KW-1185">Reference proteome</keyword>
<organism evidence="6 7">
    <name type="scientific">Allopseudospirillum japonicum</name>
    <dbReference type="NCBI Taxonomy" id="64971"/>
    <lineage>
        <taxon>Bacteria</taxon>
        <taxon>Pseudomonadati</taxon>
        <taxon>Pseudomonadota</taxon>
        <taxon>Gammaproteobacteria</taxon>
        <taxon>Oceanospirillales</taxon>
        <taxon>Oceanospirillaceae</taxon>
        <taxon>Allopseudospirillum</taxon>
    </lineage>
</organism>
<evidence type="ECO:0000259" key="5">
    <source>
        <dbReference type="PROSITE" id="PS50887"/>
    </source>
</evidence>
<keyword evidence="4" id="KW-0472">Membrane</keyword>
<sequence length="394" mass="44668">MQHTEQASESKQATERRRYPFAGVPQGMFHRIRSMNLFDTLTNQHHSHDFNSARSEYIRSRIIILCTLFTLFAPLWIPIDYLIFPEEQISIVVGGRLLLTLVLLGTLYLSHKSRGNLKLTLIALKLLVLSPAIFYLGIMALVEQEASQLIGYSFIPFLLMAFLSVFPLTSMESISIGIPLIAIMILADWFQGNLFTPVGFHDLWQISVLMIIAIWANQSQLHMLLRLYRQATHDPLTGLLNRGVLMERLHTLSKESQNAKKPLPISIMIMDLDRFKRINDTHGHLIGDQVLKTFAKILHAELRTTDVVARYGGEEFVVVLPGTPKEDAVQVAERIRVHCEQCWVSNLNNEPVPFTTSIGVGEVNLQESIESALQRIDNRLYEAKNKGRNCVVGT</sequence>
<dbReference type="InterPro" id="IPR050469">
    <property type="entry name" value="Diguanylate_Cyclase"/>
</dbReference>